<comment type="subunit">
    <text evidence="3">Component of the EKC/KEOPS complex composed of at least BUD32, CGI121, GON7, KAE1 and PCC1; the whole complex dimerizes.</text>
</comment>
<evidence type="ECO:0000256" key="10">
    <source>
        <dbReference type="ARBA" id="ARBA00022777"/>
    </source>
</evidence>
<keyword evidence="7" id="KW-0723">Serine/threonine-protein kinase</keyword>
<comment type="subcellular location">
    <subcellularLocation>
        <location evidence="2">Chromosome</location>
        <location evidence="2">Telomere</location>
    </subcellularLocation>
</comment>
<dbReference type="GO" id="GO:0043484">
    <property type="term" value="P:regulation of RNA splicing"/>
    <property type="evidence" value="ECO:0007669"/>
    <property type="project" value="TreeGrafter"/>
</dbReference>
<keyword evidence="10" id="KW-0418">Kinase</keyword>
<evidence type="ECO:0000256" key="6">
    <source>
        <dbReference type="ARBA" id="ARBA00019973"/>
    </source>
</evidence>
<keyword evidence="11" id="KW-0067">ATP-binding</keyword>
<organism evidence="18 19">
    <name type="scientific">Aspergillus wentii DTO 134E9</name>
    <dbReference type="NCBI Taxonomy" id="1073089"/>
    <lineage>
        <taxon>Eukaryota</taxon>
        <taxon>Fungi</taxon>
        <taxon>Dikarya</taxon>
        <taxon>Ascomycota</taxon>
        <taxon>Pezizomycotina</taxon>
        <taxon>Eurotiomycetes</taxon>
        <taxon>Eurotiomycetidae</taxon>
        <taxon>Eurotiales</taxon>
        <taxon>Aspergillaceae</taxon>
        <taxon>Aspergillus</taxon>
        <taxon>Aspergillus subgen. Cremei</taxon>
    </lineage>
</organism>
<reference evidence="19" key="1">
    <citation type="journal article" date="2017" name="Genome Biol.">
        <title>Comparative genomics reveals high biological diversity and specific adaptations in the industrially and medically important fungal genus Aspergillus.</title>
        <authorList>
            <person name="de Vries R.P."/>
            <person name="Riley R."/>
            <person name="Wiebenga A."/>
            <person name="Aguilar-Osorio G."/>
            <person name="Amillis S."/>
            <person name="Uchima C.A."/>
            <person name="Anderluh G."/>
            <person name="Asadollahi M."/>
            <person name="Askin M."/>
            <person name="Barry K."/>
            <person name="Battaglia E."/>
            <person name="Bayram O."/>
            <person name="Benocci T."/>
            <person name="Braus-Stromeyer S.A."/>
            <person name="Caldana C."/>
            <person name="Canovas D."/>
            <person name="Cerqueira G.C."/>
            <person name="Chen F."/>
            <person name="Chen W."/>
            <person name="Choi C."/>
            <person name="Clum A."/>
            <person name="Dos Santos R.A."/>
            <person name="Damasio A.R."/>
            <person name="Diallinas G."/>
            <person name="Emri T."/>
            <person name="Fekete E."/>
            <person name="Flipphi M."/>
            <person name="Freyberg S."/>
            <person name="Gallo A."/>
            <person name="Gournas C."/>
            <person name="Habgood R."/>
            <person name="Hainaut M."/>
            <person name="Harispe M.L."/>
            <person name="Henrissat B."/>
            <person name="Hilden K.S."/>
            <person name="Hope R."/>
            <person name="Hossain A."/>
            <person name="Karabika E."/>
            <person name="Karaffa L."/>
            <person name="Karanyi Z."/>
            <person name="Krasevec N."/>
            <person name="Kuo A."/>
            <person name="Kusch H."/>
            <person name="LaButti K."/>
            <person name="Lagendijk E.L."/>
            <person name="Lapidus A."/>
            <person name="Levasseur A."/>
            <person name="Lindquist E."/>
            <person name="Lipzen A."/>
            <person name="Logrieco A.F."/>
            <person name="MacCabe A."/>
            <person name="Maekelae M.R."/>
            <person name="Malavazi I."/>
            <person name="Melin P."/>
            <person name="Meyer V."/>
            <person name="Mielnichuk N."/>
            <person name="Miskei M."/>
            <person name="Molnar A.P."/>
            <person name="Mule G."/>
            <person name="Ngan C.Y."/>
            <person name="Orejas M."/>
            <person name="Orosz E."/>
            <person name="Ouedraogo J.P."/>
            <person name="Overkamp K.M."/>
            <person name="Park H.-S."/>
            <person name="Perrone G."/>
            <person name="Piumi F."/>
            <person name="Punt P.J."/>
            <person name="Ram A.F."/>
            <person name="Ramon A."/>
            <person name="Rauscher S."/>
            <person name="Record E."/>
            <person name="Riano-Pachon D.M."/>
            <person name="Robert V."/>
            <person name="Roehrig J."/>
            <person name="Ruller R."/>
            <person name="Salamov A."/>
            <person name="Salih N.S."/>
            <person name="Samson R.A."/>
            <person name="Sandor E."/>
            <person name="Sanguinetti M."/>
            <person name="Schuetze T."/>
            <person name="Sepcic K."/>
            <person name="Shelest E."/>
            <person name="Sherlock G."/>
            <person name="Sophianopoulou V."/>
            <person name="Squina F.M."/>
            <person name="Sun H."/>
            <person name="Susca A."/>
            <person name="Todd R.B."/>
            <person name="Tsang A."/>
            <person name="Unkles S.E."/>
            <person name="van de Wiele N."/>
            <person name="van Rossen-Uffink D."/>
            <person name="Oliveira J.V."/>
            <person name="Vesth T.C."/>
            <person name="Visser J."/>
            <person name="Yu J.-H."/>
            <person name="Zhou M."/>
            <person name="Andersen M.R."/>
            <person name="Archer D.B."/>
            <person name="Baker S.E."/>
            <person name="Benoit I."/>
            <person name="Brakhage A.A."/>
            <person name="Braus G.H."/>
            <person name="Fischer R."/>
            <person name="Frisvad J.C."/>
            <person name="Goldman G.H."/>
            <person name="Houbraken J."/>
            <person name="Oakley B."/>
            <person name="Pocsi I."/>
            <person name="Scazzocchio C."/>
            <person name="Seiboth B."/>
            <person name="vanKuyk P.A."/>
            <person name="Wortman J."/>
            <person name="Dyer P.S."/>
            <person name="Grigoriev I.V."/>
        </authorList>
    </citation>
    <scope>NUCLEOTIDE SEQUENCE [LARGE SCALE GENOMIC DNA]</scope>
    <source>
        <strain evidence="19">DTO 134E9</strain>
    </source>
</reference>
<dbReference type="PANTHER" id="PTHR45646:SF11">
    <property type="entry name" value="SERINE_THREONINE-PROTEIN KINASE DOA"/>
    <property type="match status" value="1"/>
</dbReference>
<dbReference type="SUPFAM" id="SSF56112">
    <property type="entry name" value="Protein kinase-like (PK-like)"/>
    <property type="match status" value="1"/>
</dbReference>
<evidence type="ECO:0000256" key="8">
    <source>
        <dbReference type="ARBA" id="ARBA00022679"/>
    </source>
</evidence>
<evidence type="ECO:0000313" key="18">
    <source>
        <dbReference type="EMBL" id="OJJ31933.1"/>
    </source>
</evidence>
<evidence type="ECO:0000256" key="1">
    <source>
        <dbReference type="ARBA" id="ARBA00003747"/>
    </source>
</evidence>
<protein>
    <recommendedName>
        <fullName evidence="6">EKC/KEOPS complex subunit BUD32</fullName>
        <ecNumber evidence="4">2.7.11.1</ecNumber>
    </recommendedName>
    <alternativeName>
        <fullName evidence="13 14">Atypical Serine/threonine protein kinase BUD32</fullName>
    </alternativeName>
    <alternativeName>
        <fullName evidence="5">EKC/KEOPS complex subunit bud32</fullName>
    </alternativeName>
</protein>
<dbReference type="GO" id="GO:0005524">
    <property type="term" value="F:ATP binding"/>
    <property type="evidence" value="ECO:0007669"/>
    <property type="project" value="UniProtKB-KW"/>
</dbReference>
<dbReference type="GeneID" id="63745230"/>
<dbReference type="Gene3D" id="1.10.510.10">
    <property type="entry name" value="Transferase(Phosphotransferase) domain 1"/>
    <property type="match status" value="1"/>
</dbReference>
<dbReference type="InterPro" id="IPR051175">
    <property type="entry name" value="CLK_kinases"/>
</dbReference>
<dbReference type="SMART" id="SM00220">
    <property type="entry name" value="S_TKc"/>
    <property type="match status" value="1"/>
</dbReference>
<accession>A0A1L9RAM7</accession>
<evidence type="ECO:0000256" key="9">
    <source>
        <dbReference type="ARBA" id="ARBA00022741"/>
    </source>
</evidence>
<dbReference type="Proteomes" id="UP000184383">
    <property type="component" value="Unassembled WGS sequence"/>
</dbReference>
<comment type="catalytic activity">
    <reaction evidence="15">
        <text>L-threonyl-[protein] + ATP = O-phospho-L-threonyl-[protein] + ADP + H(+)</text>
        <dbReference type="Rhea" id="RHEA:46608"/>
        <dbReference type="Rhea" id="RHEA-COMP:11060"/>
        <dbReference type="Rhea" id="RHEA-COMP:11605"/>
        <dbReference type="ChEBI" id="CHEBI:15378"/>
        <dbReference type="ChEBI" id="CHEBI:30013"/>
        <dbReference type="ChEBI" id="CHEBI:30616"/>
        <dbReference type="ChEBI" id="CHEBI:61977"/>
        <dbReference type="ChEBI" id="CHEBI:456216"/>
        <dbReference type="EC" id="2.7.11.1"/>
    </reaction>
</comment>
<dbReference type="PANTHER" id="PTHR45646">
    <property type="entry name" value="SERINE/THREONINE-PROTEIN KINASE DOA-RELATED"/>
    <property type="match status" value="1"/>
</dbReference>
<dbReference type="PROSITE" id="PS50011">
    <property type="entry name" value="PROTEIN_KINASE_DOM"/>
    <property type="match status" value="1"/>
</dbReference>
<dbReference type="InterPro" id="IPR008266">
    <property type="entry name" value="Tyr_kinase_AS"/>
</dbReference>
<evidence type="ECO:0000256" key="2">
    <source>
        <dbReference type="ARBA" id="ARBA00004574"/>
    </source>
</evidence>
<dbReference type="GO" id="GO:0004674">
    <property type="term" value="F:protein serine/threonine kinase activity"/>
    <property type="evidence" value="ECO:0007669"/>
    <property type="project" value="UniProtKB-KW"/>
</dbReference>
<keyword evidence="8" id="KW-0808">Transferase</keyword>
<dbReference type="InterPro" id="IPR011009">
    <property type="entry name" value="Kinase-like_dom_sf"/>
</dbReference>
<dbReference type="AlphaFoldDB" id="A0A1L9RAM7"/>
<keyword evidence="12" id="KW-0779">Telomere</keyword>
<evidence type="ECO:0000256" key="12">
    <source>
        <dbReference type="ARBA" id="ARBA00022895"/>
    </source>
</evidence>
<evidence type="ECO:0000256" key="14">
    <source>
        <dbReference type="ARBA" id="ARBA00033194"/>
    </source>
</evidence>
<dbReference type="Gene3D" id="3.30.200.20">
    <property type="entry name" value="Phosphorylase Kinase, domain 1"/>
    <property type="match status" value="1"/>
</dbReference>
<keyword evidence="9" id="KW-0547">Nucleotide-binding</keyword>
<dbReference type="PROSITE" id="PS00109">
    <property type="entry name" value="PROTEIN_KINASE_TYR"/>
    <property type="match status" value="1"/>
</dbReference>
<gene>
    <name evidence="18" type="ORF">ASPWEDRAFT_139290</name>
</gene>
<dbReference type="OrthoDB" id="5979581at2759"/>
<evidence type="ECO:0000256" key="5">
    <source>
        <dbReference type="ARBA" id="ARBA00013948"/>
    </source>
</evidence>
<evidence type="ECO:0000256" key="13">
    <source>
        <dbReference type="ARBA" id="ARBA00030980"/>
    </source>
</evidence>
<evidence type="ECO:0000256" key="4">
    <source>
        <dbReference type="ARBA" id="ARBA00012513"/>
    </source>
</evidence>
<evidence type="ECO:0000256" key="7">
    <source>
        <dbReference type="ARBA" id="ARBA00022527"/>
    </source>
</evidence>
<keyword evidence="12" id="KW-0158">Chromosome</keyword>
<proteinExistence type="predicted"/>
<name>A0A1L9RAM7_ASPWE</name>
<dbReference type="RefSeq" id="XP_040685610.1">
    <property type="nucleotide sequence ID" value="XM_040829382.1"/>
</dbReference>
<evidence type="ECO:0000256" key="11">
    <source>
        <dbReference type="ARBA" id="ARBA00022840"/>
    </source>
</evidence>
<evidence type="ECO:0000313" key="19">
    <source>
        <dbReference type="Proteomes" id="UP000184383"/>
    </source>
</evidence>
<keyword evidence="19" id="KW-1185">Reference proteome</keyword>
<comment type="catalytic activity">
    <reaction evidence="16">
        <text>L-seryl-[protein] + ATP = O-phospho-L-seryl-[protein] + ADP + H(+)</text>
        <dbReference type="Rhea" id="RHEA:17989"/>
        <dbReference type="Rhea" id="RHEA-COMP:9863"/>
        <dbReference type="Rhea" id="RHEA-COMP:11604"/>
        <dbReference type="ChEBI" id="CHEBI:15378"/>
        <dbReference type="ChEBI" id="CHEBI:29999"/>
        <dbReference type="ChEBI" id="CHEBI:30616"/>
        <dbReference type="ChEBI" id="CHEBI:83421"/>
        <dbReference type="ChEBI" id="CHEBI:456216"/>
        <dbReference type="EC" id="2.7.11.1"/>
    </reaction>
</comment>
<dbReference type="EMBL" id="KV878215">
    <property type="protein sequence ID" value="OJJ31933.1"/>
    <property type="molecule type" value="Genomic_DNA"/>
</dbReference>
<feature type="domain" description="Protein kinase" evidence="17">
    <location>
        <begin position="1"/>
        <end position="349"/>
    </location>
</feature>
<dbReference type="InterPro" id="IPR000719">
    <property type="entry name" value="Prot_kinase_dom"/>
</dbReference>
<sequence>MKIFMADFSDWECPELRVNRIREVGAENDSICLPLDQFQVTGPNGSHFCFVYPVAGPKVSCILQEFEEPDRVLRRVGLNAVKAMVALHRFEICHGDFTPSNILLRVSGLDGLPEDRVIQILGQPKTVNVVTSTGEKPSHPSAPQYLVHPVDFQSVHHRYLSDEIYIIDCGKSYHVSLPPDDLDIPQNYYSPELILDGQTGIGSDLWALGCTLFAIRTGRRLFDLFDDDRDDHLYHMVMLLGILPEPWWTSTWSTREDYFDDRPSSNNRAVKTFEALDEPAEPHEPRSIEEMLDHGLVYIESRTGMIPKEVRRRISAEEVTMFADLLGLILRYQPEERLTADLAQHHGWFSM</sequence>
<dbReference type="EC" id="2.7.11.1" evidence="4"/>
<dbReference type="VEuPathDB" id="FungiDB:ASPWEDRAFT_139290"/>
<evidence type="ECO:0000256" key="3">
    <source>
        <dbReference type="ARBA" id="ARBA00011534"/>
    </source>
</evidence>
<evidence type="ECO:0000256" key="15">
    <source>
        <dbReference type="ARBA" id="ARBA00047899"/>
    </source>
</evidence>
<dbReference type="Pfam" id="PF00069">
    <property type="entry name" value="Pkinase"/>
    <property type="match status" value="1"/>
</dbReference>
<evidence type="ECO:0000256" key="16">
    <source>
        <dbReference type="ARBA" id="ARBA00048679"/>
    </source>
</evidence>
<dbReference type="GO" id="GO:0000781">
    <property type="term" value="C:chromosome, telomeric region"/>
    <property type="evidence" value="ECO:0007669"/>
    <property type="project" value="UniProtKB-SubCell"/>
</dbReference>
<evidence type="ECO:0000259" key="17">
    <source>
        <dbReference type="PROSITE" id="PS50011"/>
    </source>
</evidence>
<comment type="function">
    <text evidence="1">Component of the EKC/KEOPS complex that is required for the formation of a threonylcarbamoyl group on adenosine at position 37 (t(6)A37) in tRNAs that read codons beginning with adenine. The complex is probably involved in the transfer of the threonylcarbamoyl moiety of threonylcarbamoyl-AMP (TC-AMP) to the N6 group of A37. BUD32 has ATPase activity in the context of the EKC/KEOPS complex and likely plays a supporting role to the catalytic subunit KAE1. The EKC/KEOPS complex also promotes both telomere uncapping and telomere elongation. The complex is required for efficient recruitment of transcriptional coactivators.</text>
</comment>
<dbReference type="GO" id="GO:0005634">
    <property type="term" value="C:nucleus"/>
    <property type="evidence" value="ECO:0007669"/>
    <property type="project" value="TreeGrafter"/>
</dbReference>